<dbReference type="OrthoDB" id="9790035at2"/>
<comment type="caution">
    <text evidence="1">The sequence shown here is derived from an EMBL/GenBank/DDBJ whole genome shotgun (WGS) entry which is preliminary data.</text>
</comment>
<reference evidence="1 2" key="1">
    <citation type="submission" date="2012-11" db="EMBL/GenBank/DDBJ databases">
        <authorList>
            <person name="Huguet-Tapia J.C."/>
            <person name="Durkin A.S."/>
            <person name="Pettis G.S."/>
            <person name="Badger J.H."/>
        </authorList>
    </citation>
    <scope>NUCLEOTIDE SEQUENCE [LARGE SCALE GENOMIC DNA]</scope>
    <source>
        <strain evidence="1 2">91-03</strain>
    </source>
</reference>
<evidence type="ECO:0008006" key="3">
    <source>
        <dbReference type="Google" id="ProtNLM"/>
    </source>
</evidence>
<organism evidence="1 2">
    <name type="scientific">Streptomyces ipomoeae 91-03</name>
    <dbReference type="NCBI Taxonomy" id="698759"/>
    <lineage>
        <taxon>Bacteria</taxon>
        <taxon>Bacillati</taxon>
        <taxon>Actinomycetota</taxon>
        <taxon>Actinomycetes</taxon>
        <taxon>Kitasatosporales</taxon>
        <taxon>Streptomycetaceae</taxon>
        <taxon>Streptomyces</taxon>
    </lineage>
</organism>
<proteinExistence type="predicted"/>
<sequence>MSRTAVVIGASVAGMLTAAALARFVDEVVVLERDELPDSPRPRKGLPQGRHAHILLPSGRDAIEELVPGGGVRKRLLAAGARERGLTSGLVTLGQQGWFRRSRHPESHPLLISSRDLLDWTVRDAVLASTARIRIRRASATGLLGTAERVTGVRVVEGQGEEESLGAELVVDASGRGTRIEHWLSELGVTGVPTDVVDAGLVYATRLFRVPEGADAFPPTQVTADPTGGRPGQSGLLLPIEGDRWLVSVAGTRGGEPTASPDEFVPFALGLRHPIVGELIAHAEPLGDVVLSRSTRNERRYFEKAEVWPEGLVALGDAVATYNPVYGQGMSVAALGARELRRELDRTGITEPGLARRVQRAAGKVVNAAWMMSVGQDQWFPGVRGKTPTLADRLLSGYTGRMARVATGSYRVSSAMCEVTTLQADALKLLRPSLLASTLIGPVLPPLSGPPLTPRERNILRSLDAPSAG</sequence>
<dbReference type="SUPFAM" id="SSF51905">
    <property type="entry name" value="FAD/NAD(P)-binding domain"/>
    <property type="match status" value="1"/>
</dbReference>
<dbReference type="InterPro" id="IPR036188">
    <property type="entry name" value="FAD/NAD-bd_sf"/>
</dbReference>
<protein>
    <recommendedName>
        <fullName evidence="3">Pyridine nucleotide-disulfide oxidoreductase</fullName>
    </recommendedName>
</protein>
<dbReference type="PANTHER" id="PTHR43422">
    <property type="entry name" value="THIAMINE THIAZOLE SYNTHASE"/>
    <property type="match status" value="1"/>
</dbReference>
<name>L1KWG8_9ACTN</name>
<gene>
    <name evidence="1" type="ORF">STRIP9103_07785</name>
</gene>
<evidence type="ECO:0000313" key="2">
    <source>
        <dbReference type="Proteomes" id="UP000010411"/>
    </source>
</evidence>
<dbReference type="EMBL" id="AEJC01000334">
    <property type="protein sequence ID" value="EKX64889.1"/>
    <property type="molecule type" value="Genomic_DNA"/>
</dbReference>
<dbReference type="Proteomes" id="UP000010411">
    <property type="component" value="Unassembled WGS sequence"/>
</dbReference>
<dbReference type="PANTHER" id="PTHR43422:SF3">
    <property type="entry name" value="THIAMINE THIAZOLE SYNTHASE"/>
    <property type="match status" value="1"/>
</dbReference>
<dbReference type="AlphaFoldDB" id="L1KWG8"/>
<dbReference type="RefSeq" id="WP_009317892.1">
    <property type="nucleotide sequence ID" value="NZ_AEJC01000334.1"/>
</dbReference>
<accession>L1KWG8</accession>
<evidence type="ECO:0000313" key="1">
    <source>
        <dbReference type="EMBL" id="EKX64889.1"/>
    </source>
</evidence>
<dbReference type="PATRIC" id="fig|698759.3.peg.4481"/>
<keyword evidence="2" id="KW-1185">Reference proteome</keyword>
<dbReference type="Gene3D" id="3.50.50.60">
    <property type="entry name" value="FAD/NAD(P)-binding domain"/>
    <property type="match status" value="1"/>
</dbReference>